<sequence>MKTQNRTKIRRFIKCSAVSRTTCEEEFLNKRDNPLYWGSPEEADNKKNNNNTSEESKVVVVLQNVAQRGRSVVRNSGGQMEIGRRGRSVSRPRFPQSEAEQESRTGITCGGRSGSIRASSSTGKLPVLGVKSFDRRSAHPSRHPSVGSSFDSQVSNWEDVEISNPEAVSLPLVGVGLSSSQPPYTMEDGIRTHNPWKTVLGVTLLYVRIKTTAIRRNTSAALVSTEVTDASKLVKPGAVGLVLGIRREYAKELEESQERARKLRSDLAIEEHRKQELSRILKENLPEPKTSSSHRSRGRKSSSERKKMSKRLTDEAMSYFDDCVSISAFDSSDFLAAEDPSVNSLTTTPIRGATSSGPNRCIDQQTFEKHKGLEDSASERSRANYNADAYGLLDVNESLLFDKVFFNNRQESGSLHICGGVAVPFCPLAHFYEDLLISDCNVSSCNKGGLCSRWSWIARTGLL</sequence>
<feature type="region of interest" description="Disordered" evidence="2">
    <location>
        <begin position="74"/>
        <end position="122"/>
    </location>
</feature>
<dbReference type="Proteomes" id="UP001151760">
    <property type="component" value="Unassembled WGS sequence"/>
</dbReference>
<dbReference type="EMBL" id="BQNB010012000">
    <property type="protein sequence ID" value="GJS97908.1"/>
    <property type="molecule type" value="Genomic_DNA"/>
</dbReference>
<accession>A0ABQ5AA49</accession>
<proteinExistence type="predicted"/>
<name>A0ABQ5AA49_9ASTR</name>
<evidence type="ECO:0000313" key="3">
    <source>
        <dbReference type="EMBL" id="GJS97908.1"/>
    </source>
</evidence>
<keyword evidence="1" id="KW-0175">Coiled coil</keyword>
<protein>
    <submittedName>
        <fullName evidence="3">Uncharacterized protein</fullName>
    </submittedName>
</protein>
<gene>
    <name evidence="3" type="ORF">Tco_0819078</name>
</gene>
<dbReference type="PANTHER" id="PTHR34466:SF3">
    <property type="entry name" value="OS11G0129800 PROTEIN"/>
    <property type="match status" value="1"/>
</dbReference>
<feature type="region of interest" description="Disordered" evidence="2">
    <location>
        <begin position="34"/>
        <end position="55"/>
    </location>
</feature>
<dbReference type="PANTHER" id="PTHR34466">
    <property type="entry name" value="OS11G0129800 PROTEIN"/>
    <property type="match status" value="1"/>
</dbReference>
<evidence type="ECO:0000256" key="1">
    <source>
        <dbReference type="SAM" id="Coils"/>
    </source>
</evidence>
<organism evidence="3 4">
    <name type="scientific">Tanacetum coccineum</name>
    <dbReference type="NCBI Taxonomy" id="301880"/>
    <lineage>
        <taxon>Eukaryota</taxon>
        <taxon>Viridiplantae</taxon>
        <taxon>Streptophyta</taxon>
        <taxon>Embryophyta</taxon>
        <taxon>Tracheophyta</taxon>
        <taxon>Spermatophyta</taxon>
        <taxon>Magnoliopsida</taxon>
        <taxon>eudicotyledons</taxon>
        <taxon>Gunneridae</taxon>
        <taxon>Pentapetalae</taxon>
        <taxon>asterids</taxon>
        <taxon>campanulids</taxon>
        <taxon>Asterales</taxon>
        <taxon>Asteraceae</taxon>
        <taxon>Asteroideae</taxon>
        <taxon>Anthemideae</taxon>
        <taxon>Anthemidinae</taxon>
        <taxon>Tanacetum</taxon>
    </lineage>
</organism>
<comment type="caution">
    <text evidence="3">The sequence shown here is derived from an EMBL/GenBank/DDBJ whole genome shotgun (WGS) entry which is preliminary data.</text>
</comment>
<keyword evidence="4" id="KW-1185">Reference proteome</keyword>
<feature type="coiled-coil region" evidence="1">
    <location>
        <begin position="246"/>
        <end position="273"/>
    </location>
</feature>
<feature type="compositionally biased region" description="Basic and acidic residues" evidence="2">
    <location>
        <begin position="301"/>
        <end position="310"/>
    </location>
</feature>
<evidence type="ECO:0000256" key="2">
    <source>
        <dbReference type="SAM" id="MobiDB-lite"/>
    </source>
</evidence>
<reference evidence="3" key="2">
    <citation type="submission" date="2022-01" db="EMBL/GenBank/DDBJ databases">
        <authorList>
            <person name="Yamashiro T."/>
            <person name="Shiraishi A."/>
            <person name="Satake H."/>
            <person name="Nakayama K."/>
        </authorList>
    </citation>
    <scope>NUCLEOTIDE SEQUENCE</scope>
</reference>
<dbReference type="CDD" id="cd22249">
    <property type="entry name" value="UDM1_RNF168_RNF169-like"/>
    <property type="match status" value="1"/>
</dbReference>
<reference evidence="3" key="1">
    <citation type="journal article" date="2022" name="Int. J. Mol. Sci.">
        <title>Draft Genome of Tanacetum Coccineum: Genomic Comparison of Closely Related Tanacetum-Family Plants.</title>
        <authorList>
            <person name="Yamashiro T."/>
            <person name="Shiraishi A."/>
            <person name="Nakayama K."/>
            <person name="Satake H."/>
        </authorList>
    </citation>
    <scope>NUCLEOTIDE SEQUENCE</scope>
</reference>
<feature type="region of interest" description="Disordered" evidence="2">
    <location>
        <begin position="278"/>
        <end position="310"/>
    </location>
</feature>
<evidence type="ECO:0000313" key="4">
    <source>
        <dbReference type="Proteomes" id="UP001151760"/>
    </source>
</evidence>